<sequence length="211" mass="23380">MKKVDTSKKKYSLNDILLILWKNIIIILVLAIAFSAFFGIVAKKRQHVTYTATRNIMITHSLNTRRSNSEINSDLTMIPTYAELIQDRPVINETYSLLTKNQKKTVTRDDLVEAVKTDTKPQSLIISIKATTDNKDKSILIANTAATAAKNVIPKVQPGSGNIYLYPKATSKNVSVENHSKVKKYVILGAALGALLGMVIAFIITNLKHLV</sequence>
<evidence type="ECO:0000256" key="1">
    <source>
        <dbReference type="ARBA" id="ARBA00004651"/>
    </source>
</evidence>
<dbReference type="EMBL" id="NFHN01000018">
    <property type="protein sequence ID" value="OUN48468.1"/>
    <property type="molecule type" value="Genomic_DNA"/>
</dbReference>
<keyword evidence="2" id="KW-1003">Cell membrane</keyword>
<feature type="transmembrane region" description="Helical" evidence="6">
    <location>
        <begin position="185"/>
        <end position="205"/>
    </location>
</feature>
<evidence type="ECO:0000256" key="3">
    <source>
        <dbReference type="ARBA" id="ARBA00022692"/>
    </source>
</evidence>
<gene>
    <name evidence="8" type="primary">epsC</name>
    <name evidence="9" type="ORF">B5G22_05690</name>
    <name evidence="8" type="ORF">LRLP16767_LR202_01626</name>
</gene>
<dbReference type="RefSeq" id="WP_087215048.1">
    <property type="nucleotide sequence ID" value="NZ_CP179918.1"/>
</dbReference>
<protein>
    <submittedName>
        <fullName evidence="8">Tyrosine-protein kinase transmembrane modulator EpsC</fullName>
    </submittedName>
</protein>
<dbReference type="Proteomes" id="UP000235484">
    <property type="component" value="Unassembled WGS sequence"/>
</dbReference>
<reference evidence="9" key="4">
    <citation type="journal article" date="2018" name="BMC Genomics">
        <title>Whole genome sequencing and function prediction of 133 gut anaerobes isolated from chicken caecum in pure cultures.</title>
        <authorList>
            <person name="Medvecky M."/>
            <person name="Cejkova D."/>
            <person name="Polansky O."/>
            <person name="Karasova D."/>
            <person name="Kubasova T."/>
            <person name="Cizek A."/>
            <person name="Rychlik I."/>
        </authorList>
    </citation>
    <scope>NUCLEOTIDE SEQUENCE</scope>
    <source>
        <strain evidence="9">An71</strain>
    </source>
</reference>
<keyword evidence="8" id="KW-0418">Kinase</keyword>
<name>A0A0U5JUW5_LIMRT</name>
<keyword evidence="8" id="KW-0808">Transferase</keyword>
<evidence type="ECO:0000256" key="4">
    <source>
        <dbReference type="ARBA" id="ARBA00022989"/>
    </source>
</evidence>
<keyword evidence="3 6" id="KW-0812">Transmembrane</keyword>
<evidence type="ECO:0000256" key="5">
    <source>
        <dbReference type="ARBA" id="ARBA00023136"/>
    </source>
</evidence>
<reference evidence="10" key="3">
    <citation type="submission" date="2017-04" db="EMBL/GenBank/DDBJ databases">
        <title>Function of individual gut microbiota members based on whole genome sequencing of pure cultures obtained from chicken caecum.</title>
        <authorList>
            <person name="Medvecky M."/>
            <person name="Cejkova D."/>
            <person name="Polansky O."/>
            <person name="Karasova D."/>
            <person name="Kubasova T."/>
            <person name="Cizek A."/>
            <person name="Rychlik I."/>
        </authorList>
    </citation>
    <scope>NUCLEOTIDE SEQUENCE [LARGE SCALE GENOMIC DNA]</scope>
    <source>
        <strain evidence="10">An71</strain>
    </source>
</reference>
<dbReference type="GO" id="GO:0005886">
    <property type="term" value="C:plasma membrane"/>
    <property type="evidence" value="ECO:0007669"/>
    <property type="project" value="UniProtKB-SubCell"/>
</dbReference>
<evidence type="ECO:0000313" key="9">
    <source>
        <dbReference type="EMBL" id="OUN48468.1"/>
    </source>
</evidence>
<feature type="domain" description="Polysaccharide chain length determinant N-terminal" evidence="7">
    <location>
        <begin position="12"/>
        <end position="94"/>
    </location>
</feature>
<keyword evidence="5 6" id="KW-0472">Membrane</keyword>
<evidence type="ECO:0000313" key="11">
    <source>
        <dbReference type="Proteomes" id="UP000235484"/>
    </source>
</evidence>
<organism evidence="8 11">
    <name type="scientific">Limosilactobacillus reuteri</name>
    <name type="common">Lactobacillus reuteri</name>
    <dbReference type="NCBI Taxonomy" id="1598"/>
    <lineage>
        <taxon>Bacteria</taxon>
        <taxon>Bacillati</taxon>
        <taxon>Bacillota</taxon>
        <taxon>Bacilli</taxon>
        <taxon>Lactobacillales</taxon>
        <taxon>Lactobacillaceae</taxon>
        <taxon>Limosilactobacillus</taxon>
    </lineage>
</organism>
<reference evidence="8" key="2">
    <citation type="submission" date="2015-10" db="EMBL/GenBank/DDBJ databases">
        <authorList>
            <person name="Gilbert D.G."/>
        </authorList>
    </citation>
    <scope>NUCLEOTIDE SEQUENCE [LARGE SCALE GENOMIC DNA]</scope>
    <source>
        <strain evidence="8">20-2</strain>
    </source>
</reference>
<evidence type="ECO:0000256" key="6">
    <source>
        <dbReference type="SAM" id="Phobius"/>
    </source>
</evidence>
<evidence type="ECO:0000259" key="7">
    <source>
        <dbReference type="Pfam" id="PF02706"/>
    </source>
</evidence>
<dbReference type="Pfam" id="PF02706">
    <property type="entry name" value="Wzz"/>
    <property type="match status" value="1"/>
</dbReference>
<proteinExistence type="predicted"/>
<evidence type="ECO:0000256" key="2">
    <source>
        <dbReference type="ARBA" id="ARBA00022475"/>
    </source>
</evidence>
<feature type="transmembrane region" description="Helical" evidence="6">
    <location>
        <begin position="20"/>
        <end position="41"/>
    </location>
</feature>
<dbReference type="InterPro" id="IPR003856">
    <property type="entry name" value="LPS_length_determ_N"/>
</dbReference>
<accession>A0A0U5JUW5</accession>
<evidence type="ECO:0000313" key="8">
    <source>
        <dbReference type="EMBL" id="CUR41656.1"/>
    </source>
</evidence>
<dbReference type="Proteomes" id="UP000195868">
    <property type="component" value="Unassembled WGS sequence"/>
</dbReference>
<keyword evidence="4 6" id="KW-1133">Transmembrane helix</keyword>
<evidence type="ECO:0000313" key="10">
    <source>
        <dbReference type="Proteomes" id="UP000195868"/>
    </source>
</evidence>
<reference evidence="11" key="1">
    <citation type="submission" date="2015-10" db="EMBL/GenBank/DDBJ databases">
        <authorList>
            <person name="Crossman L.C."/>
        </authorList>
    </citation>
    <scope>NUCLEOTIDE SEQUENCE [LARGE SCALE GENOMIC DNA]</scope>
    <source>
        <strain evidence="11">20-2</strain>
    </source>
</reference>
<dbReference type="EMBL" id="LN887634">
    <property type="protein sequence ID" value="CUR41656.1"/>
    <property type="molecule type" value="Genomic_DNA"/>
</dbReference>
<dbReference type="AlphaFoldDB" id="A0A0U5JUW5"/>
<comment type="subcellular location">
    <subcellularLocation>
        <location evidence="1">Cell membrane</location>
        <topology evidence="1">Multi-pass membrane protein</topology>
    </subcellularLocation>
</comment>
<dbReference type="GO" id="GO:0016301">
    <property type="term" value="F:kinase activity"/>
    <property type="evidence" value="ECO:0007669"/>
    <property type="project" value="UniProtKB-KW"/>
</dbReference>